<evidence type="ECO:0000313" key="1">
    <source>
        <dbReference type="EMBL" id="EEZ71432.1"/>
    </source>
</evidence>
<dbReference type="AlphaFoldDB" id="D0W4B0"/>
<name>D0W4B0_NEICI</name>
<reference evidence="1 2" key="1">
    <citation type="submission" date="2009-10" db="EMBL/GenBank/DDBJ databases">
        <authorList>
            <person name="Weinstock G."/>
            <person name="Sodergren E."/>
            <person name="Clifton S."/>
            <person name="Fulton L."/>
            <person name="Fulton B."/>
            <person name="Courtney L."/>
            <person name="Fronick C."/>
            <person name="Harrison M."/>
            <person name="Strong C."/>
            <person name="Farmer C."/>
            <person name="Delahaunty K."/>
            <person name="Markovic C."/>
            <person name="Hall O."/>
            <person name="Minx P."/>
            <person name="Tomlinson C."/>
            <person name="Mitreva M."/>
            <person name="Nelson J."/>
            <person name="Hou S."/>
            <person name="Wollam A."/>
            <person name="Pepin K.H."/>
            <person name="Johnson M."/>
            <person name="Bhonagiri V."/>
            <person name="Nash W.E."/>
            <person name="Warren W."/>
            <person name="Chinwalla A."/>
            <person name="Mardis E.R."/>
            <person name="Wilson R.K."/>
        </authorList>
    </citation>
    <scope>NUCLEOTIDE SEQUENCE [LARGE SCALE GENOMIC DNA]</scope>
    <source>
        <strain evidence="1 2">ATCC 14685</strain>
    </source>
</reference>
<dbReference type="STRING" id="546262.NEICINOT_04507"/>
<organism evidence="1 2">
    <name type="scientific">Neisseria cinerea ATCC 14685</name>
    <dbReference type="NCBI Taxonomy" id="546262"/>
    <lineage>
        <taxon>Bacteria</taxon>
        <taxon>Pseudomonadati</taxon>
        <taxon>Pseudomonadota</taxon>
        <taxon>Betaproteobacteria</taxon>
        <taxon>Neisseriales</taxon>
        <taxon>Neisseriaceae</taxon>
        <taxon>Neisseria</taxon>
    </lineage>
</organism>
<proteinExistence type="predicted"/>
<accession>D0W4B0</accession>
<evidence type="ECO:0000313" key="2">
    <source>
        <dbReference type="Proteomes" id="UP000003294"/>
    </source>
</evidence>
<protein>
    <submittedName>
        <fullName evidence="1">Uncharacterized protein</fullName>
    </submittedName>
</protein>
<sequence>MPSVSDGISTFNLHGRFNMKKLAVLTAFAGCKDNLIYKK</sequence>
<dbReference type="EMBL" id="ACDY02000008">
    <property type="protein sequence ID" value="EEZ71432.1"/>
    <property type="molecule type" value="Genomic_DNA"/>
</dbReference>
<gene>
    <name evidence="1" type="ORF">NEICINOT_04507</name>
</gene>
<dbReference type="Proteomes" id="UP000003294">
    <property type="component" value="Unassembled WGS sequence"/>
</dbReference>
<comment type="caution">
    <text evidence="1">The sequence shown here is derived from an EMBL/GenBank/DDBJ whole genome shotgun (WGS) entry which is preliminary data.</text>
</comment>